<dbReference type="Gene3D" id="3.40.140.10">
    <property type="entry name" value="Cytidine Deaminase, domain 2"/>
    <property type="match status" value="1"/>
</dbReference>
<dbReference type="GO" id="GO:0005634">
    <property type="term" value="C:nucleus"/>
    <property type="evidence" value="ECO:0007669"/>
    <property type="project" value="TreeGrafter"/>
</dbReference>
<evidence type="ECO:0000313" key="3">
    <source>
        <dbReference type="EMBL" id="NWT03315.1"/>
    </source>
</evidence>
<dbReference type="SUPFAM" id="SSF53927">
    <property type="entry name" value="Cytidine deaminase-like"/>
    <property type="match status" value="1"/>
</dbReference>
<dbReference type="AlphaFoldDB" id="A0A7K5KAS9"/>
<dbReference type="InterPro" id="IPR050610">
    <property type="entry name" value="APOBEC_Cyt_Deaminase"/>
</dbReference>
<keyword evidence="4" id="KW-1185">Reference proteome</keyword>
<dbReference type="InterPro" id="IPR016192">
    <property type="entry name" value="APOBEC/CMP_deaminase_Zn-bd"/>
</dbReference>
<accession>A0A7K5KAS9</accession>
<feature type="non-terminal residue" evidence="3">
    <location>
        <position position="191"/>
    </location>
</feature>
<organism evidence="3 4">
    <name type="scientific">Mionectes macconnelli</name>
    <name type="common">McConnell's flycatcher</name>
    <dbReference type="NCBI Taxonomy" id="254557"/>
    <lineage>
        <taxon>Eukaryota</taxon>
        <taxon>Metazoa</taxon>
        <taxon>Chordata</taxon>
        <taxon>Craniata</taxon>
        <taxon>Vertebrata</taxon>
        <taxon>Euteleostomi</taxon>
        <taxon>Archelosauria</taxon>
        <taxon>Archosauria</taxon>
        <taxon>Dinosauria</taxon>
        <taxon>Saurischia</taxon>
        <taxon>Theropoda</taxon>
        <taxon>Coelurosauria</taxon>
        <taxon>Aves</taxon>
        <taxon>Neognathae</taxon>
        <taxon>Neoaves</taxon>
        <taxon>Telluraves</taxon>
        <taxon>Australaves</taxon>
        <taxon>Passeriformes</taxon>
        <taxon>Tyrannidae</taxon>
        <taxon>Mionectes</taxon>
    </lineage>
</organism>
<keyword evidence="1" id="KW-0479">Metal-binding</keyword>
<sequence length="191" mass="23223">FLKFLFCFSMYISKKTLKNQFDPSKFPQQTYLLCKLRWGKSEKFWKHWVRNFRNDYYHAEVYFLEKIFRMTPSSSSYYVNCSITWYLSWSPCADCCYQILDFVKRHLNVNIDIHVARLYLIDDERNRRGLKRLARSPQVKIHVMDTKGKVSHCRTNFIQGDTDEDFWTEDFKSQITENYEKLRNILKVSSR</sequence>
<dbReference type="PANTHER" id="PTHR13857:SF26">
    <property type="entry name" value="C-U-EDITING ENZYME APOBEC-1"/>
    <property type="match status" value="1"/>
</dbReference>
<comment type="caution">
    <text evidence="3">The sequence shown here is derived from an EMBL/GenBank/DDBJ whole genome shotgun (WGS) entry which is preliminary data.</text>
</comment>
<keyword evidence="2" id="KW-0378">Hydrolase</keyword>
<reference evidence="3 4" key="1">
    <citation type="submission" date="2019-09" db="EMBL/GenBank/DDBJ databases">
        <title>Bird 10,000 Genomes (B10K) Project - Family phase.</title>
        <authorList>
            <person name="Zhang G."/>
        </authorList>
    </citation>
    <scope>NUCLEOTIDE SEQUENCE [LARGE SCALE GENOMIC DNA]</scope>
    <source>
        <strain evidence="3">B10K-DU-003-16</strain>
        <tissue evidence="3">Mixed tissue sample</tissue>
    </source>
</reference>
<gene>
    <name evidence="3" type="primary">Apobec1_2</name>
    <name evidence="3" type="ORF">MIOMAC_R15192</name>
</gene>
<evidence type="ECO:0000256" key="1">
    <source>
        <dbReference type="ARBA" id="ARBA00022723"/>
    </source>
</evidence>
<dbReference type="InterPro" id="IPR016193">
    <property type="entry name" value="Cytidine_deaminase-like"/>
</dbReference>
<dbReference type="Pfam" id="PF18750">
    <property type="entry name" value="SNAD4"/>
    <property type="match status" value="1"/>
</dbReference>
<proteinExistence type="predicted"/>
<dbReference type="GO" id="GO:0005737">
    <property type="term" value="C:cytoplasm"/>
    <property type="evidence" value="ECO:0007669"/>
    <property type="project" value="TreeGrafter"/>
</dbReference>
<dbReference type="GO" id="GO:0003723">
    <property type="term" value="F:RNA binding"/>
    <property type="evidence" value="ECO:0007669"/>
    <property type="project" value="TreeGrafter"/>
</dbReference>
<dbReference type="PANTHER" id="PTHR13857">
    <property type="entry name" value="MRNA EDITING ENZYME"/>
    <property type="match status" value="1"/>
</dbReference>
<protein>
    <submittedName>
        <fullName evidence="3">ABEC1 enzyme</fullName>
    </submittedName>
</protein>
<name>A0A7K5KAS9_9TYRA</name>
<dbReference type="GO" id="GO:0016554">
    <property type="term" value="P:cytidine to uridine editing"/>
    <property type="evidence" value="ECO:0007669"/>
    <property type="project" value="TreeGrafter"/>
</dbReference>
<dbReference type="GO" id="GO:0004126">
    <property type="term" value="F:cytidine deaminase activity"/>
    <property type="evidence" value="ECO:0007669"/>
    <property type="project" value="TreeGrafter"/>
</dbReference>
<dbReference type="EMBL" id="VYZC01000499">
    <property type="protein sequence ID" value="NWT03315.1"/>
    <property type="molecule type" value="Genomic_DNA"/>
</dbReference>
<dbReference type="Proteomes" id="UP000525714">
    <property type="component" value="Unassembled WGS sequence"/>
</dbReference>
<dbReference type="GO" id="GO:0008270">
    <property type="term" value="F:zinc ion binding"/>
    <property type="evidence" value="ECO:0007669"/>
    <property type="project" value="InterPro"/>
</dbReference>
<evidence type="ECO:0000256" key="2">
    <source>
        <dbReference type="ARBA" id="ARBA00022801"/>
    </source>
</evidence>
<dbReference type="PROSITE" id="PS00903">
    <property type="entry name" value="CYT_DCMP_DEAMINASES_1"/>
    <property type="match status" value="1"/>
</dbReference>
<evidence type="ECO:0000313" key="4">
    <source>
        <dbReference type="Proteomes" id="UP000525714"/>
    </source>
</evidence>
<feature type="non-terminal residue" evidence="3">
    <location>
        <position position="1"/>
    </location>
</feature>